<dbReference type="STRING" id="27835.A0A0N4YAW0"/>
<organism evidence="6">
    <name type="scientific">Nippostrongylus brasiliensis</name>
    <name type="common">Rat hookworm</name>
    <dbReference type="NCBI Taxonomy" id="27835"/>
    <lineage>
        <taxon>Eukaryota</taxon>
        <taxon>Metazoa</taxon>
        <taxon>Ecdysozoa</taxon>
        <taxon>Nematoda</taxon>
        <taxon>Chromadorea</taxon>
        <taxon>Rhabditida</taxon>
        <taxon>Rhabditina</taxon>
        <taxon>Rhabditomorpha</taxon>
        <taxon>Strongyloidea</taxon>
        <taxon>Heligmosomidae</taxon>
        <taxon>Nippostrongylus</taxon>
    </lineage>
</organism>
<evidence type="ECO:0000256" key="1">
    <source>
        <dbReference type="ARBA" id="ARBA00023157"/>
    </source>
</evidence>
<sequence>MTKPTGSTLSYSNGRDVDPFPSGTTVTMNCLSGTPLGSTRSTCSSGQWYPPSLGTCSSIIGGNVGSTCPVLTAPSGGTITFSSGFQGSPAISGTSATLSCPSGVQGASTTYCTNGVWTPATLGTCIGFGGIGGGTSFATCLSGAWFPATLGTCGLTSNDPGSTARTCSNIQAVGGTIDYSDGDFLLSHSPGSTASLLCTGGAPIGSALATCLNGQWTPTIGTCSTGGLGG</sequence>
<accession>A0A0N4YAW0</accession>
<evidence type="ECO:0000259" key="3">
    <source>
        <dbReference type="SMART" id="SM00032"/>
    </source>
</evidence>
<reference evidence="6" key="1">
    <citation type="submission" date="2017-02" db="UniProtKB">
        <authorList>
            <consortium name="WormBaseParasite"/>
        </authorList>
    </citation>
    <scope>IDENTIFICATION</scope>
</reference>
<gene>
    <name evidence="4" type="ORF">NBR_LOCUS13556</name>
</gene>
<evidence type="ECO:0000313" key="5">
    <source>
        <dbReference type="Proteomes" id="UP000271162"/>
    </source>
</evidence>
<protein>
    <submittedName>
        <fullName evidence="6">Sushi domain-containing protein</fullName>
    </submittedName>
</protein>
<dbReference type="EMBL" id="UYSL01021077">
    <property type="protein sequence ID" value="VDL77145.1"/>
    <property type="molecule type" value="Genomic_DNA"/>
</dbReference>
<keyword evidence="5" id="KW-1185">Reference proteome</keyword>
<feature type="compositionally biased region" description="Polar residues" evidence="2">
    <location>
        <begin position="1"/>
        <end position="13"/>
    </location>
</feature>
<evidence type="ECO:0000313" key="6">
    <source>
        <dbReference type="WBParaSite" id="NBR_0001355501-mRNA-1"/>
    </source>
</evidence>
<dbReference type="WBParaSite" id="NBR_0001355501-mRNA-1">
    <property type="protein sequence ID" value="NBR_0001355501-mRNA-1"/>
    <property type="gene ID" value="NBR_0001355501"/>
</dbReference>
<feature type="domain" description="Sushi" evidence="3">
    <location>
        <begin position="167"/>
        <end position="223"/>
    </location>
</feature>
<dbReference type="SMART" id="SM00032">
    <property type="entry name" value="CCP"/>
    <property type="match status" value="3"/>
</dbReference>
<dbReference type="InterPro" id="IPR000436">
    <property type="entry name" value="Sushi_SCR_CCP_dom"/>
</dbReference>
<evidence type="ECO:0000256" key="2">
    <source>
        <dbReference type="SAM" id="MobiDB-lite"/>
    </source>
</evidence>
<dbReference type="AlphaFoldDB" id="A0A0N4YAW0"/>
<dbReference type="SUPFAM" id="SSF57535">
    <property type="entry name" value="Complement control module/SCR domain"/>
    <property type="match status" value="2"/>
</dbReference>
<proteinExistence type="predicted"/>
<reference evidence="4 5" key="2">
    <citation type="submission" date="2018-11" db="EMBL/GenBank/DDBJ databases">
        <authorList>
            <consortium name="Pathogen Informatics"/>
        </authorList>
    </citation>
    <scope>NUCLEOTIDE SEQUENCE [LARGE SCALE GENOMIC DNA]</scope>
</reference>
<dbReference type="OMA" id="EGACPAM"/>
<dbReference type="Proteomes" id="UP000271162">
    <property type="component" value="Unassembled WGS sequence"/>
</dbReference>
<name>A0A0N4YAW0_NIPBR</name>
<feature type="domain" description="Sushi" evidence="3">
    <location>
        <begin position="68"/>
        <end position="125"/>
    </location>
</feature>
<keyword evidence="1" id="KW-1015">Disulfide bond</keyword>
<dbReference type="InterPro" id="IPR035976">
    <property type="entry name" value="Sushi/SCR/CCP_sf"/>
</dbReference>
<dbReference type="Gene3D" id="2.10.70.10">
    <property type="entry name" value="Complement Module, domain 1"/>
    <property type="match status" value="2"/>
</dbReference>
<feature type="domain" description="Sushi" evidence="3">
    <location>
        <begin position="1"/>
        <end position="56"/>
    </location>
</feature>
<feature type="region of interest" description="Disordered" evidence="2">
    <location>
        <begin position="1"/>
        <end position="20"/>
    </location>
</feature>
<evidence type="ECO:0000313" key="4">
    <source>
        <dbReference type="EMBL" id="VDL77145.1"/>
    </source>
</evidence>